<dbReference type="InterPro" id="IPR030963">
    <property type="entry name" value="DHQ_synth_fam"/>
</dbReference>
<dbReference type="PIRSF" id="PIRSF001455">
    <property type="entry name" value="DHQ_synth"/>
    <property type="match status" value="1"/>
</dbReference>
<dbReference type="CDD" id="cd08195">
    <property type="entry name" value="DHQS"/>
    <property type="match status" value="1"/>
</dbReference>
<evidence type="ECO:0000313" key="22">
    <source>
        <dbReference type="EMBL" id="AGA65124.1"/>
    </source>
</evidence>
<dbReference type="GO" id="GO:0008652">
    <property type="term" value="P:amino acid biosynthetic process"/>
    <property type="evidence" value="ECO:0007669"/>
    <property type="project" value="UniProtKB-KW"/>
</dbReference>
<dbReference type="NCBIfam" id="TIGR01357">
    <property type="entry name" value="aroB"/>
    <property type="match status" value="1"/>
</dbReference>
<name>L0EUA3_LIBCB</name>
<evidence type="ECO:0000256" key="2">
    <source>
        <dbReference type="ARBA" id="ARBA00001911"/>
    </source>
</evidence>
<dbReference type="GO" id="GO:0005737">
    <property type="term" value="C:cytoplasm"/>
    <property type="evidence" value="ECO:0007669"/>
    <property type="project" value="UniProtKB-SubCell"/>
</dbReference>
<evidence type="ECO:0000256" key="17">
    <source>
        <dbReference type="ARBA" id="ARBA00023239"/>
    </source>
</evidence>
<feature type="domain" description="3-dehydroquinate synthase C-terminal" evidence="21">
    <location>
        <begin position="182"/>
        <end position="331"/>
    </location>
</feature>
<keyword evidence="15 19" id="KW-0520">NAD</keyword>
<evidence type="ECO:0000256" key="11">
    <source>
        <dbReference type="ARBA" id="ARBA00022605"/>
    </source>
</evidence>
<evidence type="ECO:0000256" key="13">
    <source>
        <dbReference type="ARBA" id="ARBA00022741"/>
    </source>
</evidence>
<comment type="cofactor">
    <cofactor evidence="2 19">
        <name>NAD(+)</name>
        <dbReference type="ChEBI" id="CHEBI:57540"/>
    </cofactor>
</comment>
<comment type="subcellular location">
    <subcellularLocation>
        <location evidence="5 19">Cytoplasm</location>
    </subcellularLocation>
</comment>
<feature type="binding site" evidence="19">
    <location>
        <position position="247"/>
    </location>
    <ligand>
        <name>Zn(2+)</name>
        <dbReference type="ChEBI" id="CHEBI:29105"/>
    </ligand>
</feature>
<dbReference type="GO" id="GO:0003856">
    <property type="term" value="F:3-dehydroquinate synthase activity"/>
    <property type="evidence" value="ECO:0007669"/>
    <property type="project" value="UniProtKB-UniRule"/>
</dbReference>
<comment type="caution">
    <text evidence="19">Lacks conserved residue(s) required for the propagation of feature annotation.</text>
</comment>
<dbReference type="InterPro" id="IPR050071">
    <property type="entry name" value="Dehydroquinate_synthase"/>
</dbReference>
<evidence type="ECO:0000256" key="7">
    <source>
        <dbReference type="ARBA" id="ARBA00005412"/>
    </source>
</evidence>
<evidence type="ECO:0000256" key="8">
    <source>
        <dbReference type="ARBA" id="ARBA00013031"/>
    </source>
</evidence>
<evidence type="ECO:0000256" key="14">
    <source>
        <dbReference type="ARBA" id="ARBA00022833"/>
    </source>
</evidence>
<dbReference type="SUPFAM" id="SSF56796">
    <property type="entry name" value="Dehydroquinate synthase-like"/>
    <property type="match status" value="1"/>
</dbReference>
<feature type="binding site" evidence="19">
    <location>
        <position position="143"/>
    </location>
    <ligand>
        <name>NAD(+)</name>
        <dbReference type="ChEBI" id="CHEBI:57540"/>
    </ligand>
</feature>
<dbReference type="Pfam" id="PF01761">
    <property type="entry name" value="DHQ_synthase"/>
    <property type="match status" value="1"/>
</dbReference>
<comment type="pathway">
    <text evidence="6 19">Metabolic intermediate biosynthesis; chorismate biosynthesis; chorismate from D-erythrose 4-phosphate and phosphoenolpyruvate: step 2/7.</text>
</comment>
<comment type="cofactor">
    <cofactor evidence="3">
        <name>Zn(2+)</name>
        <dbReference type="ChEBI" id="CHEBI:29105"/>
    </cofactor>
</comment>
<evidence type="ECO:0000256" key="9">
    <source>
        <dbReference type="ARBA" id="ARBA00017684"/>
    </source>
</evidence>
<keyword evidence="13 19" id="KW-0547">Nucleotide-binding</keyword>
<dbReference type="EC" id="4.2.3.4" evidence="8 19"/>
<comment type="catalytic activity">
    <reaction evidence="1 19">
        <text>7-phospho-2-dehydro-3-deoxy-D-arabino-heptonate = 3-dehydroquinate + phosphate</text>
        <dbReference type="Rhea" id="RHEA:21968"/>
        <dbReference type="ChEBI" id="CHEBI:32364"/>
        <dbReference type="ChEBI" id="CHEBI:43474"/>
        <dbReference type="ChEBI" id="CHEBI:58394"/>
        <dbReference type="EC" id="4.2.3.4"/>
    </reaction>
</comment>
<dbReference type="GO" id="GO:0009423">
    <property type="term" value="P:chorismate biosynthetic process"/>
    <property type="evidence" value="ECO:0007669"/>
    <property type="project" value="UniProtKB-UniRule"/>
</dbReference>
<evidence type="ECO:0000259" key="20">
    <source>
        <dbReference type="Pfam" id="PF01761"/>
    </source>
</evidence>
<keyword evidence="12 19" id="KW-0479">Metal-binding</keyword>
<evidence type="ECO:0000256" key="19">
    <source>
        <dbReference type="HAMAP-Rule" id="MF_00110"/>
    </source>
</evidence>
<dbReference type="AlphaFoldDB" id="L0EUA3"/>
<dbReference type="EMBL" id="CP003789">
    <property type="protein sequence ID" value="AGA65124.1"/>
    <property type="molecule type" value="Genomic_DNA"/>
</dbReference>
<protein>
    <recommendedName>
        <fullName evidence="9 19">3-dehydroquinate synthase</fullName>
        <shortName evidence="19">DHQS</shortName>
        <ecNumber evidence="8 19">4.2.3.4</ecNumber>
    </recommendedName>
</protein>
<accession>L0EUA3</accession>
<dbReference type="HAMAP" id="MF_00110">
    <property type="entry name" value="DHQ_synthase"/>
    <property type="match status" value="1"/>
</dbReference>
<feature type="binding site" evidence="19">
    <location>
        <begin position="106"/>
        <end position="110"/>
    </location>
    <ligand>
        <name>NAD(+)</name>
        <dbReference type="ChEBI" id="CHEBI:57540"/>
    </ligand>
</feature>
<dbReference type="RefSeq" id="WP_015273549.1">
    <property type="nucleotide sequence ID" value="NC_019907.1"/>
</dbReference>
<evidence type="ECO:0000259" key="21">
    <source>
        <dbReference type="Pfam" id="PF24621"/>
    </source>
</evidence>
<dbReference type="Gene3D" id="3.40.50.1970">
    <property type="match status" value="1"/>
</dbReference>
<dbReference type="PATRIC" id="fig|1215343.11.peg.1166"/>
<comment type="function">
    <text evidence="4 19">Catalyzes the conversion of 3-deoxy-D-arabino-heptulosonate 7-phosphate (DAHP) to dehydroquinate (DHQ).</text>
</comment>
<dbReference type="GO" id="GO:0046872">
    <property type="term" value="F:metal ion binding"/>
    <property type="evidence" value="ECO:0007669"/>
    <property type="project" value="UniProtKB-KW"/>
</dbReference>
<keyword evidence="14 19" id="KW-0862">Zinc</keyword>
<feature type="binding site" evidence="19">
    <location>
        <begin position="130"/>
        <end position="131"/>
    </location>
    <ligand>
        <name>NAD(+)</name>
        <dbReference type="ChEBI" id="CHEBI:57540"/>
    </ligand>
</feature>
<dbReference type="PANTHER" id="PTHR43622:SF7">
    <property type="entry name" value="3-DEHYDROQUINATE SYNTHASE, CHLOROPLASTIC"/>
    <property type="match status" value="1"/>
</dbReference>
<feature type="domain" description="3-dehydroquinate synthase N-terminal" evidence="20">
    <location>
        <begin position="68"/>
        <end position="180"/>
    </location>
</feature>
<evidence type="ECO:0000256" key="12">
    <source>
        <dbReference type="ARBA" id="ARBA00022723"/>
    </source>
</evidence>
<dbReference type="InterPro" id="IPR056179">
    <property type="entry name" value="DHQS_C"/>
</dbReference>
<evidence type="ECO:0000256" key="3">
    <source>
        <dbReference type="ARBA" id="ARBA00001947"/>
    </source>
</evidence>
<keyword evidence="17 19" id="KW-0456">Lyase</keyword>
<dbReference type="Proteomes" id="UP000010799">
    <property type="component" value="Chromosome"/>
</dbReference>
<dbReference type="UniPathway" id="UPA00053">
    <property type="reaction ID" value="UER00085"/>
</dbReference>
<proteinExistence type="inferred from homology"/>
<evidence type="ECO:0000256" key="16">
    <source>
        <dbReference type="ARBA" id="ARBA00023141"/>
    </source>
</evidence>
<dbReference type="HOGENOM" id="CLU_001201_0_2_5"/>
<evidence type="ECO:0000256" key="4">
    <source>
        <dbReference type="ARBA" id="ARBA00003485"/>
    </source>
</evidence>
<evidence type="ECO:0000313" key="23">
    <source>
        <dbReference type="Proteomes" id="UP000010799"/>
    </source>
</evidence>
<dbReference type="GO" id="GO:0000166">
    <property type="term" value="F:nucleotide binding"/>
    <property type="evidence" value="ECO:0007669"/>
    <property type="project" value="UniProtKB-KW"/>
</dbReference>
<dbReference type="GO" id="GO:0009073">
    <property type="term" value="P:aromatic amino acid family biosynthetic process"/>
    <property type="evidence" value="ECO:0007669"/>
    <property type="project" value="UniProtKB-KW"/>
</dbReference>
<dbReference type="Gene3D" id="1.20.1090.10">
    <property type="entry name" value="Dehydroquinate synthase-like - alpha domain"/>
    <property type="match status" value="1"/>
</dbReference>
<evidence type="ECO:0000256" key="18">
    <source>
        <dbReference type="ARBA" id="ARBA00023285"/>
    </source>
</evidence>
<organism evidence="22 23">
    <name type="scientific">Liberibacter crescens (strain BT-1)</name>
    <dbReference type="NCBI Taxonomy" id="1215343"/>
    <lineage>
        <taxon>Bacteria</taxon>
        <taxon>Pseudomonadati</taxon>
        <taxon>Pseudomonadota</taxon>
        <taxon>Alphaproteobacteria</taxon>
        <taxon>Hyphomicrobiales</taxon>
        <taxon>Rhizobiaceae</taxon>
        <taxon>Liberibacter</taxon>
    </lineage>
</organism>
<evidence type="ECO:0000256" key="15">
    <source>
        <dbReference type="ARBA" id="ARBA00023027"/>
    </source>
</evidence>
<reference evidence="22 23" key="1">
    <citation type="journal article" date="2012" name="Stand. Genomic Sci.">
        <title>Complete genome sequence of Liberibacter crescens BT-1.</title>
        <authorList>
            <person name="Leonard M.T."/>
            <person name="Fagen J.R."/>
            <person name="Davis-Richardson A.G."/>
            <person name="Davis M.J."/>
            <person name="Triplett E.W."/>
        </authorList>
    </citation>
    <scope>NUCLEOTIDE SEQUENCE [LARGE SCALE GENOMIC DNA]</scope>
    <source>
        <strain evidence="22 23">BT-1</strain>
    </source>
</reference>
<keyword evidence="18 19" id="KW-0170">Cobalt</keyword>
<evidence type="ECO:0000256" key="6">
    <source>
        <dbReference type="ARBA" id="ARBA00004661"/>
    </source>
</evidence>
<keyword evidence="10 19" id="KW-0963">Cytoplasm</keyword>
<dbReference type="STRING" id="1215343.B488_11320"/>
<keyword evidence="11 19" id="KW-0028">Amino-acid biosynthesis</keyword>
<feature type="binding site" evidence="19">
    <location>
        <position position="152"/>
    </location>
    <ligand>
        <name>NAD(+)</name>
        <dbReference type="ChEBI" id="CHEBI:57540"/>
    </ligand>
</feature>
<dbReference type="Pfam" id="PF24621">
    <property type="entry name" value="DHQS_C"/>
    <property type="match status" value="1"/>
</dbReference>
<keyword evidence="16 19" id="KW-0057">Aromatic amino acid biosynthesis</keyword>
<dbReference type="PANTHER" id="PTHR43622">
    <property type="entry name" value="3-DEHYDROQUINATE SYNTHASE"/>
    <property type="match status" value="1"/>
</dbReference>
<feature type="binding site" evidence="19">
    <location>
        <position position="266"/>
    </location>
    <ligand>
        <name>Zn(2+)</name>
        <dbReference type="ChEBI" id="CHEBI:29105"/>
    </ligand>
</feature>
<feature type="binding site" evidence="19">
    <location>
        <position position="185"/>
    </location>
    <ligand>
        <name>Zn(2+)</name>
        <dbReference type="ChEBI" id="CHEBI:29105"/>
    </ligand>
</feature>
<sequence>MQSIRINLQERSYDILVGSGMLSVSGNKISALIKGRQALVVTDSNVFKYHFQKLEESLMKAGFIVTLITLPVGEKTKSFNYLREICHAALEARIERFDVIIAFGGGVIGDIAGFAAGIVLRGVQFVQIPTSLMAQVDSSVGGKTGINTTYGKNLLGLFNQPCLVLADTDVLKTLSLREFRAGYAEVVKYGLIDDPDFFFWLENNWQEIFSGGESLVKAIVKSCEAKSKIVAIDEHEYGQRALLNLGHTFGHALETAVGYDSSCLVHGEAVSIGISLAYQLSVRLHYAPLKEATRVIEHLKTVGLPTHISDCLDSFPSVEQLMKAMLQDKKNTNGQLNFILTHGIGKAFIAENVSKCLIENFLEEYLLECRP</sequence>
<dbReference type="InterPro" id="IPR016037">
    <property type="entry name" value="DHQ_synth_AroB"/>
</dbReference>
<keyword evidence="23" id="KW-1185">Reference proteome</keyword>
<evidence type="ECO:0000256" key="5">
    <source>
        <dbReference type="ARBA" id="ARBA00004496"/>
    </source>
</evidence>
<dbReference type="FunFam" id="3.40.50.1970:FF:000007">
    <property type="entry name" value="Pentafunctional AROM polypeptide"/>
    <property type="match status" value="1"/>
</dbReference>
<dbReference type="KEGG" id="lcc:B488_11320"/>
<dbReference type="eggNOG" id="COG0337">
    <property type="taxonomic scope" value="Bacteria"/>
</dbReference>
<comment type="similarity">
    <text evidence="7 19">Belongs to the sugar phosphate cyclases superfamily. Dehydroquinate synthase family.</text>
</comment>
<evidence type="ECO:0000256" key="10">
    <source>
        <dbReference type="ARBA" id="ARBA00022490"/>
    </source>
</evidence>
<dbReference type="InterPro" id="IPR030960">
    <property type="entry name" value="DHQS/DOIS_N"/>
</dbReference>
<comment type="cofactor">
    <cofactor evidence="19">
        <name>Co(2+)</name>
        <dbReference type="ChEBI" id="CHEBI:48828"/>
    </cofactor>
    <cofactor evidence="19">
        <name>Zn(2+)</name>
        <dbReference type="ChEBI" id="CHEBI:29105"/>
    </cofactor>
    <text evidence="19">Binds 1 divalent metal cation per subunit. Can use either Co(2+) or Zn(2+).</text>
</comment>
<gene>
    <name evidence="19" type="primary">aroB</name>
    <name evidence="22" type="ordered locus">B488_11320</name>
</gene>
<evidence type="ECO:0000256" key="1">
    <source>
        <dbReference type="ARBA" id="ARBA00001393"/>
    </source>
</evidence>